<evidence type="ECO:0000313" key="4">
    <source>
        <dbReference type="Proteomes" id="UP001306592"/>
    </source>
</evidence>
<dbReference type="Proteomes" id="UP001306592">
    <property type="component" value="Unassembled WGS sequence"/>
</dbReference>
<accession>A0ABU8DGV8</accession>
<evidence type="ECO:0000259" key="1">
    <source>
        <dbReference type="Pfam" id="PF02625"/>
    </source>
</evidence>
<protein>
    <submittedName>
        <fullName evidence="3">XdhC family protein</fullName>
    </submittedName>
</protein>
<evidence type="ECO:0000259" key="2">
    <source>
        <dbReference type="Pfam" id="PF13478"/>
    </source>
</evidence>
<dbReference type="PANTHER" id="PTHR30388:SF4">
    <property type="entry name" value="MOLYBDENUM COFACTOR INSERTION CHAPERONE PAOD"/>
    <property type="match status" value="1"/>
</dbReference>
<feature type="domain" description="XdhC- CoxI" evidence="1">
    <location>
        <begin position="15"/>
        <end position="81"/>
    </location>
</feature>
<gene>
    <name evidence="3" type="ORF">V8N49_13800</name>
</gene>
<evidence type="ECO:0000313" key="3">
    <source>
        <dbReference type="EMBL" id="MEI2682726.1"/>
    </source>
</evidence>
<dbReference type="InterPro" id="IPR052698">
    <property type="entry name" value="MoCofactor_Util/Proc"/>
</dbReference>
<name>A0ABU8DGV8_ERWAP</name>
<organism evidence="3 4">
    <name type="scientific">Erwinia aphidicola</name>
    <dbReference type="NCBI Taxonomy" id="68334"/>
    <lineage>
        <taxon>Bacteria</taxon>
        <taxon>Pseudomonadati</taxon>
        <taxon>Pseudomonadota</taxon>
        <taxon>Gammaproteobacteria</taxon>
        <taxon>Enterobacterales</taxon>
        <taxon>Erwiniaceae</taxon>
        <taxon>Erwinia</taxon>
    </lineage>
</organism>
<sequence>MRSLDITVLESALGWLQQQRSIWLCTVLHTWGSAPRAPGALLAASDAGAVSGSLSGGCIEESFLRRLAAGEFRQPSQRVRYGAGGLQPDISLPCGGSLEVLIEYLPPSAAAERYLAQLLSAQRGECSLQKRVVTGQFARLTPCEKATPQSEIRFDDQQVSLKLFGSTTLLIAGLSPVADYCIHLAQMLGYAVVLCEHREQPLAAFLANSTLSDGVTVIKQFPARYLEQHQCAAHTAILCLTHDARIDDLTLMEACRGAAFYIGALGSPRNSMHRLARLAACGDLTKEQLARIAAPVGLPIGSKTPPEIALAIMADIVRVKNGR</sequence>
<dbReference type="InterPro" id="IPR003777">
    <property type="entry name" value="XdhC_CoxI"/>
</dbReference>
<dbReference type="Pfam" id="PF13478">
    <property type="entry name" value="XdhC_C"/>
    <property type="match status" value="1"/>
</dbReference>
<keyword evidence="4" id="KW-1185">Reference proteome</keyword>
<dbReference type="Gene3D" id="3.40.50.720">
    <property type="entry name" value="NAD(P)-binding Rossmann-like Domain"/>
    <property type="match status" value="1"/>
</dbReference>
<dbReference type="RefSeq" id="WP_048915393.1">
    <property type="nucleotide sequence ID" value="NZ_CAKKMT010000004.1"/>
</dbReference>
<feature type="domain" description="XdhC Rossmann" evidence="2">
    <location>
        <begin position="169"/>
        <end position="316"/>
    </location>
</feature>
<dbReference type="Pfam" id="PF02625">
    <property type="entry name" value="XdhC_CoxI"/>
    <property type="match status" value="1"/>
</dbReference>
<comment type="caution">
    <text evidence="3">The sequence shown here is derived from an EMBL/GenBank/DDBJ whole genome shotgun (WGS) entry which is preliminary data.</text>
</comment>
<dbReference type="PANTHER" id="PTHR30388">
    <property type="entry name" value="ALDEHYDE OXIDOREDUCTASE MOLYBDENUM COFACTOR ASSEMBLY PROTEIN"/>
    <property type="match status" value="1"/>
</dbReference>
<reference evidence="3 4" key="1">
    <citation type="submission" date="2024-02" db="EMBL/GenBank/DDBJ databases">
        <title>First report Erwinia aphidicola in onion in Chile.</title>
        <authorList>
            <person name="Valenzuela M."/>
            <person name="Pena M."/>
            <person name="Dutta B."/>
        </authorList>
    </citation>
    <scope>NUCLEOTIDE SEQUENCE [LARGE SCALE GENOMIC DNA]</scope>
    <source>
        <strain evidence="3 4">QCJ3A</strain>
    </source>
</reference>
<dbReference type="InterPro" id="IPR027051">
    <property type="entry name" value="XdhC_Rossmann_dom"/>
</dbReference>
<proteinExistence type="predicted"/>
<dbReference type="EMBL" id="JBANEI010000009">
    <property type="protein sequence ID" value="MEI2682726.1"/>
    <property type="molecule type" value="Genomic_DNA"/>
</dbReference>